<dbReference type="Proteomes" id="UP000288351">
    <property type="component" value="Unassembled WGS sequence"/>
</dbReference>
<evidence type="ECO:0000256" key="2">
    <source>
        <dbReference type="ARBA" id="ARBA00023204"/>
    </source>
</evidence>
<dbReference type="InterPro" id="IPR011257">
    <property type="entry name" value="DNA_glycosylase"/>
</dbReference>
<dbReference type="Gene3D" id="1.10.340.30">
    <property type="entry name" value="Hypothetical protein, domain 2"/>
    <property type="match status" value="1"/>
</dbReference>
<dbReference type="GO" id="GO:0032993">
    <property type="term" value="C:protein-DNA complex"/>
    <property type="evidence" value="ECO:0007669"/>
    <property type="project" value="TreeGrafter"/>
</dbReference>
<keyword evidence="1" id="KW-0227">DNA damage</keyword>
<accession>A0A401RAA2</accession>
<dbReference type="AlphaFoldDB" id="A0A401RAA2"/>
<sequence>MPRTRRATLTGVVAALTDGTLHLDVGSDRDEARARLAELPGIGPWTVECIAMRALGDPDAFTPTDLGLRRAAAGLGMPATPPP</sequence>
<evidence type="ECO:0000313" key="4">
    <source>
        <dbReference type="Proteomes" id="UP000288351"/>
    </source>
</evidence>
<evidence type="ECO:0000256" key="1">
    <source>
        <dbReference type="ARBA" id="ARBA00022763"/>
    </source>
</evidence>
<dbReference type="PANTHER" id="PTHR43003:SF13">
    <property type="entry name" value="DNA-3-METHYLADENINE GLYCOSYLASE 2"/>
    <property type="match status" value="1"/>
</dbReference>
<evidence type="ECO:0000313" key="3">
    <source>
        <dbReference type="EMBL" id="GCB94585.1"/>
    </source>
</evidence>
<dbReference type="GO" id="GO:0043916">
    <property type="term" value="F:DNA-7-methylguanine glycosylase activity"/>
    <property type="evidence" value="ECO:0007669"/>
    <property type="project" value="TreeGrafter"/>
</dbReference>
<gene>
    <name evidence="3" type="primary">alkA</name>
    <name evidence="3" type="ORF">SALB_07385</name>
</gene>
<protein>
    <submittedName>
        <fullName evidence="3">DNA-3-methyladenine glycosylase</fullName>
    </submittedName>
</protein>
<dbReference type="GO" id="GO:0006285">
    <property type="term" value="P:base-excision repair, AP site formation"/>
    <property type="evidence" value="ECO:0007669"/>
    <property type="project" value="TreeGrafter"/>
</dbReference>
<dbReference type="GO" id="GO:0008725">
    <property type="term" value="F:DNA-3-methyladenine glycosylase activity"/>
    <property type="evidence" value="ECO:0007669"/>
    <property type="project" value="TreeGrafter"/>
</dbReference>
<comment type="caution">
    <text evidence="3">The sequence shown here is derived from an EMBL/GenBank/DDBJ whole genome shotgun (WGS) entry which is preliminary data.</text>
</comment>
<dbReference type="InterPro" id="IPR051912">
    <property type="entry name" value="Alkylbase_DNA_Glycosylase/TA"/>
</dbReference>
<proteinExistence type="predicted"/>
<dbReference type="EMBL" id="BHXC01000007">
    <property type="protein sequence ID" value="GCB94585.1"/>
    <property type="molecule type" value="Genomic_DNA"/>
</dbReference>
<dbReference type="GO" id="GO:0032131">
    <property type="term" value="F:alkylated DNA binding"/>
    <property type="evidence" value="ECO:0007669"/>
    <property type="project" value="TreeGrafter"/>
</dbReference>
<dbReference type="PANTHER" id="PTHR43003">
    <property type="entry name" value="DNA-3-METHYLADENINE GLYCOSYLASE"/>
    <property type="match status" value="1"/>
</dbReference>
<reference evidence="3 4" key="1">
    <citation type="journal article" date="2019" name="Microbiol. Resour. Announc.">
        <title>Draft Genome Sequence of the Most Traditional epsilon-Poly-l-Lysine Producer, Streptomyces albulus NBRC14147.</title>
        <authorList>
            <person name="Yamanaka K."/>
            <person name="Hamano Y."/>
        </authorList>
    </citation>
    <scope>NUCLEOTIDE SEQUENCE [LARGE SCALE GENOMIC DNA]</scope>
    <source>
        <strain evidence="3 4">NBRC 14147</strain>
    </source>
</reference>
<dbReference type="GO" id="GO:0006307">
    <property type="term" value="P:DNA alkylation repair"/>
    <property type="evidence" value="ECO:0007669"/>
    <property type="project" value="TreeGrafter"/>
</dbReference>
<dbReference type="SUPFAM" id="SSF48150">
    <property type="entry name" value="DNA-glycosylase"/>
    <property type="match status" value="1"/>
</dbReference>
<name>A0A401RAA2_STRNR</name>
<dbReference type="GO" id="GO:0005737">
    <property type="term" value="C:cytoplasm"/>
    <property type="evidence" value="ECO:0007669"/>
    <property type="project" value="TreeGrafter"/>
</dbReference>
<organism evidence="3 4">
    <name type="scientific">Streptomyces noursei</name>
    <name type="common">Streptomyces albulus</name>
    <dbReference type="NCBI Taxonomy" id="1971"/>
    <lineage>
        <taxon>Bacteria</taxon>
        <taxon>Bacillati</taxon>
        <taxon>Actinomycetota</taxon>
        <taxon>Actinomycetes</taxon>
        <taxon>Kitasatosporales</taxon>
        <taxon>Streptomycetaceae</taxon>
        <taxon>Streptomyces</taxon>
    </lineage>
</organism>
<keyword evidence="2" id="KW-0234">DNA repair</keyword>